<feature type="non-terminal residue" evidence="2">
    <location>
        <position position="67"/>
    </location>
</feature>
<dbReference type="Proteomes" id="UP000823775">
    <property type="component" value="Unassembled WGS sequence"/>
</dbReference>
<feature type="compositionally biased region" description="Polar residues" evidence="1">
    <location>
        <begin position="42"/>
        <end position="59"/>
    </location>
</feature>
<evidence type="ECO:0000256" key="1">
    <source>
        <dbReference type="SAM" id="MobiDB-lite"/>
    </source>
</evidence>
<accession>A0ABS8SSV4</accession>
<comment type="caution">
    <text evidence="2">The sequence shown here is derived from an EMBL/GenBank/DDBJ whole genome shotgun (WGS) entry which is preliminary data.</text>
</comment>
<evidence type="ECO:0000313" key="2">
    <source>
        <dbReference type="EMBL" id="MCD7462037.1"/>
    </source>
</evidence>
<organism evidence="2 3">
    <name type="scientific">Datura stramonium</name>
    <name type="common">Jimsonweed</name>
    <name type="synonym">Common thornapple</name>
    <dbReference type="NCBI Taxonomy" id="4076"/>
    <lineage>
        <taxon>Eukaryota</taxon>
        <taxon>Viridiplantae</taxon>
        <taxon>Streptophyta</taxon>
        <taxon>Embryophyta</taxon>
        <taxon>Tracheophyta</taxon>
        <taxon>Spermatophyta</taxon>
        <taxon>Magnoliopsida</taxon>
        <taxon>eudicotyledons</taxon>
        <taxon>Gunneridae</taxon>
        <taxon>Pentapetalae</taxon>
        <taxon>asterids</taxon>
        <taxon>lamiids</taxon>
        <taxon>Solanales</taxon>
        <taxon>Solanaceae</taxon>
        <taxon>Solanoideae</taxon>
        <taxon>Datureae</taxon>
        <taxon>Datura</taxon>
    </lineage>
</organism>
<protein>
    <submittedName>
        <fullName evidence="2">Uncharacterized protein</fullName>
    </submittedName>
</protein>
<keyword evidence="3" id="KW-1185">Reference proteome</keyword>
<gene>
    <name evidence="2" type="ORF">HAX54_047632</name>
</gene>
<dbReference type="EMBL" id="JACEIK010000773">
    <property type="protein sequence ID" value="MCD7462037.1"/>
    <property type="molecule type" value="Genomic_DNA"/>
</dbReference>
<name>A0ABS8SSV4_DATST</name>
<sequence>KKIRCCRPGGWVTKEVTSHQVSDNRHSWRHPFDDEVDSRMSGNIPSLNPLGSNSPTLRVTENLMDHQ</sequence>
<evidence type="ECO:0000313" key="3">
    <source>
        <dbReference type="Proteomes" id="UP000823775"/>
    </source>
</evidence>
<reference evidence="2 3" key="1">
    <citation type="journal article" date="2021" name="BMC Genomics">
        <title>Datura genome reveals duplications of psychoactive alkaloid biosynthetic genes and high mutation rate following tissue culture.</title>
        <authorList>
            <person name="Rajewski A."/>
            <person name="Carter-House D."/>
            <person name="Stajich J."/>
            <person name="Litt A."/>
        </authorList>
    </citation>
    <scope>NUCLEOTIDE SEQUENCE [LARGE SCALE GENOMIC DNA]</scope>
    <source>
        <strain evidence="2">AR-01</strain>
    </source>
</reference>
<proteinExistence type="predicted"/>
<feature type="non-terminal residue" evidence="2">
    <location>
        <position position="1"/>
    </location>
</feature>
<feature type="region of interest" description="Disordered" evidence="1">
    <location>
        <begin position="42"/>
        <end position="67"/>
    </location>
</feature>